<name>A0AAF0Q383_SOLVR</name>
<feature type="region of interest" description="Disordered" evidence="1">
    <location>
        <begin position="1"/>
        <end position="23"/>
    </location>
</feature>
<dbReference type="Proteomes" id="UP001234989">
    <property type="component" value="Chromosome 2"/>
</dbReference>
<evidence type="ECO:0000313" key="3">
    <source>
        <dbReference type="Proteomes" id="UP001234989"/>
    </source>
</evidence>
<proteinExistence type="predicted"/>
<keyword evidence="3" id="KW-1185">Reference proteome</keyword>
<evidence type="ECO:0000256" key="1">
    <source>
        <dbReference type="SAM" id="MobiDB-lite"/>
    </source>
</evidence>
<accession>A0AAF0Q383</accession>
<gene>
    <name evidence="2" type="ORF">MTR67_008105</name>
</gene>
<organism evidence="2 3">
    <name type="scientific">Solanum verrucosum</name>
    <dbReference type="NCBI Taxonomy" id="315347"/>
    <lineage>
        <taxon>Eukaryota</taxon>
        <taxon>Viridiplantae</taxon>
        <taxon>Streptophyta</taxon>
        <taxon>Embryophyta</taxon>
        <taxon>Tracheophyta</taxon>
        <taxon>Spermatophyta</taxon>
        <taxon>Magnoliopsida</taxon>
        <taxon>eudicotyledons</taxon>
        <taxon>Gunneridae</taxon>
        <taxon>Pentapetalae</taxon>
        <taxon>asterids</taxon>
        <taxon>lamiids</taxon>
        <taxon>Solanales</taxon>
        <taxon>Solanaceae</taxon>
        <taxon>Solanoideae</taxon>
        <taxon>Solaneae</taxon>
        <taxon>Solanum</taxon>
    </lineage>
</organism>
<reference evidence="2" key="1">
    <citation type="submission" date="2023-08" db="EMBL/GenBank/DDBJ databases">
        <title>A de novo genome assembly of Solanum verrucosum Schlechtendal, a Mexican diploid species geographically isolated from the other diploid A-genome species in potato relatives.</title>
        <authorList>
            <person name="Hosaka K."/>
        </authorList>
    </citation>
    <scope>NUCLEOTIDE SEQUENCE</scope>
    <source>
        <tissue evidence="2">Young leaves</tissue>
    </source>
</reference>
<evidence type="ECO:0000313" key="2">
    <source>
        <dbReference type="EMBL" id="WMV14720.1"/>
    </source>
</evidence>
<protein>
    <submittedName>
        <fullName evidence="2">Uncharacterized protein</fullName>
    </submittedName>
</protein>
<sequence>MHKWRMENALEIGQIDSRSTTNS</sequence>
<dbReference type="AlphaFoldDB" id="A0AAF0Q383"/>
<dbReference type="EMBL" id="CP133613">
    <property type="protein sequence ID" value="WMV14720.1"/>
    <property type="molecule type" value="Genomic_DNA"/>
</dbReference>